<dbReference type="PANTHER" id="PTHR47723">
    <property type="entry name" value="OS05G0353850 PROTEIN"/>
    <property type="match status" value="1"/>
</dbReference>
<dbReference type="InterPro" id="IPR044730">
    <property type="entry name" value="RNase_H-like_dom_plant"/>
</dbReference>
<feature type="domain" description="RNase H type-1" evidence="1">
    <location>
        <begin position="14"/>
        <end position="124"/>
    </location>
</feature>
<dbReference type="Pfam" id="PF13456">
    <property type="entry name" value="RVT_3"/>
    <property type="match status" value="1"/>
</dbReference>
<organism evidence="2 3">
    <name type="scientific">Solanum pinnatisectum</name>
    <name type="common">tansyleaf nightshade</name>
    <dbReference type="NCBI Taxonomy" id="50273"/>
    <lineage>
        <taxon>Eukaryota</taxon>
        <taxon>Viridiplantae</taxon>
        <taxon>Streptophyta</taxon>
        <taxon>Embryophyta</taxon>
        <taxon>Tracheophyta</taxon>
        <taxon>Spermatophyta</taxon>
        <taxon>Magnoliopsida</taxon>
        <taxon>eudicotyledons</taxon>
        <taxon>Gunneridae</taxon>
        <taxon>Pentapetalae</taxon>
        <taxon>asterids</taxon>
        <taxon>lamiids</taxon>
        <taxon>Solanales</taxon>
        <taxon>Solanaceae</taxon>
        <taxon>Solanoideae</taxon>
        <taxon>Solaneae</taxon>
        <taxon>Solanum</taxon>
    </lineage>
</organism>
<dbReference type="EMBL" id="JAWPEI010000009">
    <property type="protein sequence ID" value="KAK4716148.1"/>
    <property type="molecule type" value="Genomic_DNA"/>
</dbReference>
<name>A0AAV9KSJ0_9SOLN</name>
<reference evidence="2 3" key="1">
    <citation type="submission" date="2023-10" db="EMBL/GenBank/DDBJ databases">
        <title>Genome-Wide Identification Analysis in wild type Solanum Pinnatisectum Reveals Some Genes Defensing Phytophthora Infestans.</title>
        <authorList>
            <person name="Sun C."/>
        </authorList>
    </citation>
    <scope>NUCLEOTIDE SEQUENCE [LARGE SCALE GENOMIC DNA]</scope>
    <source>
        <strain evidence="2">LQN</strain>
        <tissue evidence="2">Leaf</tissue>
    </source>
</reference>
<dbReference type="GO" id="GO:0003676">
    <property type="term" value="F:nucleic acid binding"/>
    <property type="evidence" value="ECO:0007669"/>
    <property type="project" value="InterPro"/>
</dbReference>
<dbReference type="AlphaFoldDB" id="A0AAV9KSJ0"/>
<dbReference type="InterPro" id="IPR053151">
    <property type="entry name" value="RNase_H-like"/>
</dbReference>
<keyword evidence="3" id="KW-1185">Reference proteome</keyword>
<evidence type="ECO:0000259" key="1">
    <source>
        <dbReference type="Pfam" id="PF13456"/>
    </source>
</evidence>
<gene>
    <name evidence="2" type="ORF">R3W88_014486</name>
</gene>
<dbReference type="InterPro" id="IPR002156">
    <property type="entry name" value="RNaseH_domain"/>
</dbReference>
<dbReference type="PANTHER" id="PTHR47723:SF19">
    <property type="entry name" value="POLYNUCLEOTIDYL TRANSFERASE, RIBONUCLEASE H-LIKE SUPERFAMILY PROTEIN"/>
    <property type="match status" value="1"/>
</dbReference>
<comment type="caution">
    <text evidence="2">The sequence shown here is derived from an EMBL/GenBank/DDBJ whole genome shotgun (WGS) entry which is preliminary data.</text>
</comment>
<dbReference type="Gene3D" id="3.30.420.10">
    <property type="entry name" value="Ribonuclease H-like superfamily/Ribonuclease H"/>
    <property type="match status" value="1"/>
</dbReference>
<proteinExistence type="predicted"/>
<sequence>MEKPQYNWVKVNIDCSCNSEGSIGVGGIIRDSMGNLIVAFAKHIGRGTSNIGEAKAAYFGAKWCVENGYPNFSLECDSLVKDKSQMAWKLWDTIMETRRINLQANVIVQHCFREVIQAADIQAKYYLYSKDVLIFDPIDLPKDEAGMYTIDIIWMPSLRHIYAKKKYILIHYL</sequence>
<accession>A0AAV9KSJ0</accession>
<dbReference type="SUPFAM" id="SSF53098">
    <property type="entry name" value="Ribonuclease H-like"/>
    <property type="match status" value="1"/>
</dbReference>
<dbReference type="InterPro" id="IPR036397">
    <property type="entry name" value="RNaseH_sf"/>
</dbReference>
<dbReference type="Proteomes" id="UP001311915">
    <property type="component" value="Unassembled WGS sequence"/>
</dbReference>
<evidence type="ECO:0000313" key="2">
    <source>
        <dbReference type="EMBL" id="KAK4716148.1"/>
    </source>
</evidence>
<dbReference type="CDD" id="cd06222">
    <property type="entry name" value="RNase_H_like"/>
    <property type="match status" value="1"/>
</dbReference>
<evidence type="ECO:0000313" key="3">
    <source>
        <dbReference type="Proteomes" id="UP001311915"/>
    </source>
</evidence>
<dbReference type="InterPro" id="IPR012337">
    <property type="entry name" value="RNaseH-like_sf"/>
</dbReference>
<dbReference type="GO" id="GO:0004523">
    <property type="term" value="F:RNA-DNA hybrid ribonuclease activity"/>
    <property type="evidence" value="ECO:0007669"/>
    <property type="project" value="InterPro"/>
</dbReference>
<protein>
    <recommendedName>
        <fullName evidence="1">RNase H type-1 domain-containing protein</fullName>
    </recommendedName>
</protein>